<feature type="domain" description="Tyrosine-protein phosphatase" evidence="10">
    <location>
        <begin position="199"/>
        <end position="340"/>
    </location>
</feature>
<dbReference type="FunFam" id="3.90.190.10:FF:000004">
    <property type="entry name" value="Protein phosphatase Slingshot homolog 2"/>
    <property type="match status" value="1"/>
</dbReference>
<keyword evidence="14" id="KW-1185">Reference proteome</keyword>
<dbReference type="InterPro" id="IPR020422">
    <property type="entry name" value="TYR_PHOSPHATASE_DUAL_dom"/>
</dbReference>
<keyword evidence="5" id="KW-0378">Hydrolase</keyword>
<evidence type="ECO:0000256" key="8">
    <source>
        <dbReference type="ARBA" id="ARBA00048336"/>
    </source>
</evidence>
<dbReference type="SMART" id="SM00195">
    <property type="entry name" value="DSPc"/>
    <property type="match status" value="1"/>
</dbReference>
<comment type="caution">
    <text evidence="13">The sequence shown here is derived from an EMBL/GenBank/DDBJ whole genome shotgun (WGS) entry which is preliminary data.</text>
</comment>
<dbReference type="SUPFAM" id="SSF52799">
    <property type="entry name" value="(Phosphotyrosine protein) phosphatases II"/>
    <property type="match status" value="1"/>
</dbReference>
<keyword evidence="6" id="KW-0904">Protein phosphatase</keyword>
<name>A0A3R7PLG8_PENVA</name>
<reference evidence="13 14" key="2">
    <citation type="submission" date="2019-01" db="EMBL/GenBank/DDBJ databases">
        <title>The decoding of complex shrimp genome reveals the adaptation for benthos swimmer, frequently molting mechanism and breeding impact on genome.</title>
        <authorList>
            <person name="Sun Y."/>
            <person name="Gao Y."/>
            <person name="Yu Y."/>
        </authorList>
    </citation>
    <scope>NUCLEOTIDE SEQUENCE [LARGE SCALE GENOMIC DNA]</scope>
    <source>
        <tissue evidence="13">Muscle</tissue>
    </source>
</reference>
<feature type="compositionally biased region" description="Low complexity" evidence="9">
    <location>
        <begin position="374"/>
        <end position="389"/>
    </location>
</feature>
<dbReference type="InterPro" id="IPR000387">
    <property type="entry name" value="Tyr_Pase_dom"/>
</dbReference>
<gene>
    <name evidence="13" type="ORF">C7M84_005712</name>
</gene>
<dbReference type="GO" id="GO:0004722">
    <property type="term" value="F:protein serine/threonine phosphatase activity"/>
    <property type="evidence" value="ECO:0007669"/>
    <property type="project" value="UniProtKB-EC"/>
</dbReference>
<comment type="subcellular location">
    <subcellularLocation>
        <location evidence="1">Cytoplasm</location>
        <location evidence="1">Cytoskeleton</location>
    </subcellularLocation>
</comment>
<dbReference type="Pfam" id="PF08766">
    <property type="entry name" value="DEK_C"/>
    <property type="match status" value="1"/>
</dbReference>
<dbReference type="PROSITE" id="PS51998">
    <property type="entry name" value="DEK_C"/>
    <property type="match status" value="1"/>
</dbReference>
<dbReference type="EC" id="3.1.3.16" evidence="3"/>
<feature type="region of interest" description="Disordered" evidence="9">
    <location>
        <begin position="416"/>
        <end position="456"/>
    </location>
</feature>
<evidence type="ECO:0000313" key="13">
    <source>
        <dbReference type="EMBL" id="ROT75733.1"/>
    </source>
</evidence>
<dbReference type="SUPFAM" id="SSF109715">
    <property type="entry name" value="DEK C-terminal domain"/>
    <property type="match status" value="1"/>
</dbReference>
<feature type="domain" description="Tyrosine specific protein phosphatases" evidence="11">
    <location>
        <begin position="261"/>
        <end position="318"/>
    </location>
</feature>
<comment type="similarity">
    <text evidence="2">Belongs to the protein-tyrosine phosphatase family.</text>
</comment>
<dbReference type="STRING" id="6689.A0A3R7PLG8"/>
<dbReference type="InterPro" id="IPR000340">
    <property type="entry name" value="Dual-sp_phosphatase_cat-dom"/>
</dbReference>
<dbReference type="PROSITE" id="PS50054">
    <property type="entry name" value="TYR_PHOSPHATASE_DUAL"/>
    <property type="match status" value="1"/>
</dbReference>
<dbReference type="Proteomes" id="UP000283509">
    <property type="component" value="Unassembled WGS sequence"/>
</dbReference>
<feature type="region of interest" description="Disordered" evidence="9">
    <location>
        <begin position="40"/>
        <end position="63"/>
    </location>
</feature>
<accession>A0A3R7PLG8</accession>
<evidence type="ECO:0000256" key="2">
    <source>
        <dbReference type="ARBA" id="ARBA00009580"/>
    </source>
</evidence>
<evidence type="ECO:0000256" key="9">
    <source>
        <dbReference type="SAM" id="MobiDB-lite"/>
    </source>
</evidence>
<evidence type="ECO:0000259" key="11">
    <source>
        <dbReference type="PROSITE" id="PS50056"/>
    </source>
</evidence>
<dbReference type="OrthoDB" id="5779068at2759"/>
<dbReference type="InterPro" id="IPR014876">
    <property type="entry name" value="DEK_C"/>
</dbReference>
<proteinExistence type="inferred from homology"/>
<sequence length="548" mass="62546">MKYSKDSPGSNMALVPLECQNPNLMIGCEKSVMVVRALQKERRKNKRREKENMWRRNNHRNAKNDPVVVHYPARSALQTLHKSSSKAQDAHYFLGGLNHDWVGYYERGVASDQSCINEWNAMDSLESKRPPSPESLTDKEETQLLIRNKLKEIMMSVDIDEVTSKYIRQRLEEDLAMDLYKFKSYIDQEMMTILGQMDAATEIFPHVYLGSEWNASNLEELQNNGVGYILNVTKEIDNFYPGTFDYLNIRVYDDEKTELLKHWDRTFRYIAQVKDKGSKVLVHCKMGISRSASVVIAYAMKAFNMSLDEALSLVKKKRSCIKPNKAFCGQLKTYEGILDASRQRHNILWRSKSETNLKSTSAHANRPTQTNHENNNLSLNDNVDSSNNNDNRHKSSEELTAYEATYNALTVRIPSPCNGDEVRRPKSWSPDDHTAGLLFPQDSDQGGSDFGDSWRRSQSLNTQSWRAHVTVQQRDLRDIGTEGSPVEDNESDFPVAVVEAVNPLYTDNSSESTINEVSELQLSSSVKDRINEFESVQTALKTCRVVSQ</sequence>
<dbReference type="Pfam" id="PF23040">
    <property type="entry name" value="PH_SSH1-like_1st"/>
    <property type="match status" value="1"/>
</dbReference>
<organism evidence="13 14">
    <name type="scientific">Penaeus vannamei</name>
    <name type="common">Whiteleg shrimp</name>
    <name type="synonym">Litopenaeus vannamei</name>
    <dbReference type="NCBI Taxonomy" id="6689"/>
    <lineage>
        <taxon>Eukaryota</taxon>
        <taxon>Metazoa</taxon>
        <taxon>Ecdysozoa</taxon>
        <taxon>Arthropoda</taxon>
        <taxon>Crustacea</taxon>
        <taxon>Multicrustacea</taxon>
        <taxon>Malacostraca</taxon>
        <taxon>Eumalacostraca</taxon>
        <taxon>Eucarida</taxon>
        <taxon>Decapoda</taxon>
        <taxon>Dendrobranchiata</taxon>
        <taxon>Penaeoidea</taxon>
        <taxon>Penaeidae</taxon>
        <taxon>Penaeus</taxon>
    </lineage>
</organism>
<evidence type="ECO:0000259" key="12">
    <source>
        <dbReference type="PROSITE" id="PS51998"/>
    </source>
</evidence>
<keyword evidence="7" id="KW-0206">Cytoskeleton</keyword>
<evidence type="ECO:0000256" key="7">
    <source>
        <dbReference type="ARBA" id="ARBA00023212"/>
    </source>
</evidence>
<dbReference type="Gene3D" id="3.90.190.10">
    <property type="entry name" value="Protein tyrosine phosphatase superfamily"/>
    <property type="match status" value="1"/>
</dbReference>
<dbReference type="InterPro" id="IPR029021">
    <property type="entry name" value="Prot-tyrosine_phosphatase-like"/>
</dbReference>
<dbReference type="Pfam" id="PF00782">
    <property type="entry name" value="DSPc"/>
    <property type="match status" value="1"/>
</dbReference>
<dbReference type="GO" id="GO:0005856">
    <property type="term" value="C:cytoskeleton"/>
    <property type="evidence" value="ECO:0007669"/>
    <property type="project" value="UniProtKB-SubCell"/>
</dbReference>
<dbReference type="PROSITE" id="PS00383">
    <property type="entry name" value="TYR_PHOSPHATASE_1"/>
    <property type="match status" value="1"/>
</dbReference>
<dbReference type="EMBL" id="QCYY01001738">
    <property type="protein sequence ID" value="ROT75733.1"/>
    <property type="molecule type" value="Genomic_DNA"/>
</dbReference>
<feature type="region of interest" description="Disordered" evidence="9">
    <location>
        <begin position="351"/>
        <end position="394"/>
    </location>
</feature>
<feature type="compositionally biased region" description="Basic and acidic residues" evidence="9">
    <location>
        <begin position="420"/>
        <end position="434"/>
    </location>
</feature>
<dbReference type="GO" id="GO:0030837">
    <property type="term" value="P:negative regulation of actin filament polymerization"/>
    <property type="evidence" value="ECO:0007669"/>
    <property type="project" value="InterPro"/>
</dbReference>
<evidence type="ECO:0000313" key="14">
    <source>
        <dbReference type="Proteomes" id="UP000283509"/>
    </source>
</evidence>
<evidence type="ECO:0000256" key="6">
    <source>
        <dbReference type="ARBA" id="ARBA00022912"/>
    </source>
</evidence>
<dbReference type="PANTHER" id="PTHR45864:SF2">
    <property type="entry name" value="PROTEIN PHOSPHATASE SLINGSHOT"/>
    <property type="match status" value="1"/>
</dbReference>
<evidence type="ECO:0000256" key="1">
    <source>
        <dbReference type="ARBA" id="ARBA00004245"/>
    </source>
</evidence>
<dbReference type="GO" id="GO:0003779">
    <property type="term" value="F:actin binding"/>
    <property type="evidence" value="ECO:0007669"/>
    <property type="project" value="InterPro"/>
</dbReference>
<feature type="compositionally biased region" description="Low complexity" evidence="9">
    <location>
        <begin position="441"/>
        <end position="451"/>
    </location>
</feature>
<comment type="catalytic activity">
    <reaction evidence="8">
        <text>O-phospho-L-threonyl-[protein] + H2O = L-threonyl-[protein] + phosphate</text>
        <dbReference type="Rhea" id="RHEA:47004"/>
        <dbReference type="Rhea" id="RHEA-COMP:11060"/>
        <dbReference type="Rhea" id="RHEA-COMP:11605"/>
        <dbReference type="ChEBI" id="CHEBI:15377"/>
        <dbReference type="ChEBI" id="CHEBI:30013"/>
        <dbReference type="ChEBI" id="CHEBI:43474"/>
        <dbReference type="ChEBI" id="CHEBI:61977"/>
        <dbReference type="EC" id="3.1.3.16"/>
    </reaction>
</comment>
<dbReference type="InterPro" id="IPR043588">
    <property type="entry name" value="SSH-N"/>
</dbReference>
<dbReference type="InterPro" id="IPR043587">
    <property type="entry name" value="Phosphatase_SSH-like"/>
</dbReference>
<dbReference type="AlphaFoldDB" id="A0A3R7PLG8"/>
<feature type="compositionally biased region" description="Polar residues" evidence="9">
    <location>
        <begin position="354"/>
        <end position="373"/>
    </location>
</feature>
<keyword evidence="4" id="KW-0963">Cytoplasm</keyword>
<evidence type="ECO:0000256" key="3">
    <source>
        <dbReference type="ARBA" id="ARBA00013081"/>
    </source>
</evidence>
<feature type="domain" description="DEK-C" evidence="12">
    <location>
        <begin position="140"/>
        <end position="195"/>
    </location>
</feature>
<evidence type="ECO:0000256" key="5">
    <source>
        <dbReference type="ARBA" id="ARBA00022801"/>
    </source>
</evidence>
<reference evidence="13 14" key="1">
    <citation type="submission" date="2018-04" db="EMBL/GenBank/DDBJ databases">
        <authorList>
            <person name="Zhang X."/>
            <person name="Yuan J."/>
            <person name="Li F."/>
            <person name="Xiang J."/>
        </authorList>
    </citation>
    <scope>NUCLEOTIDE SEQUENCE [LARGE SCALE GENOMIC DNA]</scope>
    <source>
        <tissue evidence="13">Muscle</tissue>
    </source>
</reference>
<dbReference type="InterPro" id="IPR016130">
    <property type="entry name" value="Tyr_Pase_AS"/>
</dbReference>
<evidence type="ECO:0000259" key="10">
    <source>
        <dbReference type="PROSITE" id="PS50054"/>
    </source>
</evidence>
<dbReference type="PANTHER" id="PTHR45864">
    <property type="entry name" value="SLINGSHOT PROTEIN PHOSPHATASE HOMOLOG"/>
    <property type="match status" value="1"/>
</dbReference>
<protein>
    <recommendedName>
        <fullName evidence="3">protein-serine/threonine phosphatase</fullName>
        <ecNumber evidence="3">3.1.3.16</ecNumber>
    </recommendedName>
</protein>
<dbReference type="PROSITE" id="PS50056">
    <property type="entry name" value="TYR_PHOSPHATASE_2"/>
    <property type="match status" value="1"/>
</dbReference>
<evidence type="ECO:0000256" key="4">
    <source>
        <dbReference type="ARBA" id="ARBA00022490"/>
    </source>
</evidence>